<keyword evidence="1" id="KW-0472">Membrane</keyword>
<dbReference type="RefSeq" id="WP_307320272.1">
    <property type="nucleotide sequence ID" value="NZ_JAUSUG010000001.1"/>
</dbReference>
<keyword evidence="1" id="KW-1133">Transmembrane helix</keyword>
<comment type="caution">
    <text evidence="2">The sequence shown here is derived from an EMBL/GenBank/DDBJ whole genome shotgun (WGS) entry which is preliminary data.</text>
</comment>
<dbReference type="Pfam" id="PF08570">
    <property type="entry name" value="DUF1761"/>
    <property type="match status" value="1"/>
</dbReference>
<keyword evidence="3" id="KW-1185">Reference proteome</keyword>
<proteinExistence type="predicted"/>
<organism evidence="2 3">
    <name type="scientific">Evansella vedderi</name>
    <dbReference type="NCBI Taxonomy" id="38282"/>
    <lineage>
        <taxon>Bacteria</taxon>
        <taxon>Bacillati</taxon>
        <taxon>Bacillota</taxon>
        <taxon>Bacilli</taxon>
        <taxon>Bacillales</taxon>
        <taxon>Bacillaceae</taxon>
        <taxon>Evansella</taxon>
    </lineage>
</organism>
<evidence type="ECO:0000313" key="2">
    <source>
        <dbReference type="EMBL" id="MDQ0252644.1"/>
    </source>
</evidence>
<dbReference type="Proteomes" id="UP001230005">
    <property type="component" value="Unassembled WGS sequence"/>
</dbReference>
<feature type="transmembrane region" description="Helical" evidence="1">
    <location>
        <begin position="72"/>
        <end position="92"/>
    </location>
</feature>
<keyword evidence="1" id="KW-0812">Transmembrane</keyword>
<accession>A0ABT9ZN45</accession>
<feature type="transmembrane region" description="Helical" evidence="1">
    <location>
        <begin position="104"/>
        <end position="126"/>
    </location>
</feature>
<feature type="transmembrane region" description="Helical" evidence="1">
    <location>
        <begin position="45"/>
        <end position="66"/>
    </location>
</feature>
<dbReference type="EMBL" id="JAUSUG010000001">
    <property type="protein sequence ID" value="MDQ0252644.1"/>
    <property type="molecule type" value="Genomic_DNA"/>
</dbReference>
<reference evidence="2 3" key="1">
    <citation type="submission" date="2023-07" db="EMBL/GenBank/DDBJ databases">
        <title>Genomic Encyclopedia of Type Strains, Phase IV (KMG-IV): sequencing the most valuable type-strain genomes for metagenomic binning, comparative biology and taxonomic classification.</title>
        <authorList>
            <person name="Goeker M."/>
        </authorList>
    </citation>
    <scope>NUCLEOTIDE SEQUENCE [LARGE SCALE GENOMIC DNA]</scope>
    <source>
        <strain evidence="2 3">DSM 9768</strain>
    </source>
</reference>
<evidence type="ECO:0000256" key="1">
    <source>
        <dbReference type="SAM" id="Phobius"/>
    </source>
</evidence>
<name>A0ABT9ZN45_9BACI</name>
<dbReference type="InterPro" id="IPR013879">
    <property type="entry name" value="DUF1761"/>
</dbReference>
<sequence>MLFAIITGVILYMAIGMLYYSPMLFGNRWVEILNIKDPKQPNYGLLSLVTIFTVILLYGILLISQAETVFDGLMVGGAVGIIIALAYAKDFIFGLGSASKNQVILYFIAIGYHFIALTIIGAVMMLF</sequence>
<feature type="transmembrane region" description="Helical" evidence="1">
    <location>
        <begin position="6"/>
        <end position="25"/>
    </location>
</feature>
<gene>
    <name evidence="2" type="ORF">J2S74_000016</name>
</gene>
<evidence type="ECO:0000313" key="3">
    <source>
        <dbReference type="Proteomes" id="UP001230005"/>
    </source>
</evidence>
<protein>
    <submittedName>
        <fullName evidence="2">Uncharacterized membrane-anchored protein YitT (DUF2179 family)</fullName>
    </submittedName>
</protein>